<evidence type="ECO:0000313" key="4">
    <source>
        <dbReference type="Proteomes" id="UP001168380"/>
    </source>
</evidence>
<feature type="signal peptide" evidence="1">
    <location>
        <begin position="1"/>
        <end position="29"/>
    </location>
</feature>
<evidence type="ECO:0000313" key="3">
    <source>
        <dbReference type="EMBL" id="MDO3383677.1"/>
    </source>
</evidence>
<dbReference type="InterPro" id="IPR013857">
    <property type="entry name" value="NADH-UbQ_OxRdtase-assoc_prot30"/>
</dbReference>
<feature type="chain" id="PRO_5045880866" evidence="1">
    <location>
        <begin position="30"/>
        <end position="199"/>
    </location>
</feature>
<keyword evidence="4" id="KW-1185">Reference proteome</keyword>
<protein>
    <submittedName>
        <fullName evidence="3">CIA30 family protein</fullName>
    </submittedName>
</protein>
<name>A0ABT8THW1_9GAMM</name>
<dbReference type="InterPro" id="IPR008979">
    <property type="entry name" value="Galactose-bd-like_sf"/>
</dbReference>
<reference evidence="3" key="1">
    <citation type="submission" date="2023-07" db="EMBL/GenBank/DDBJ databases">
        <title>Gilvimarinus algae sp. nov., isolated from the surface of Kelp.</title>
        <authorList>
            <person name="Sun Y.Y."/>
            <person name="Gong Y."/>
            <person name="Du Z.J."/>
        </authorList>
    </citation>
    <scope>NUCLEOTIDE SEQUENCE</scope>
    <source>
        <strain evidence="3">SDUM040014</strain>
    </source>
</reference>
<keyword evidence="1" id="KW-0732">Signal</keyword>
<dbReference type="SUPFAM" id="SSF49785">
    <property type="entry name" value="Galactose-binding domain-like"/>
    <property type="match status" value="1"/>
</dbReference>
<dbReference type="EMBL" id="JAULRT010000062">
    <property type="protein sequence ID" value="MDO3383677.1"/>
    <property type="molecule type" value="Genomic_DNA"/>
</dbReference>
<organism evidence="3 4">
    <name type="scientific">Gilvimarinus algae</name>
    <dbReference type="NCBI Taxonomy" id="3058037"/>
    <lineage>
        <taxon>Bacteria</taxon>
        <taxon>Pseudomonadati</taxon>
        <taxon>Pseudomonadota</taxon>
        <taxon>Gammaproteobacteria</taxon>
        <taxon>Cellvibrionales</taxon>
        <taxon>Cellvibrionaceae</taxon>
        <taxon>Gilvimarinus</taxon>
    </lineage>
</organism>
<dbReference type="Proteomes" id="UP001168380">
    <property type="component" value="Unassembled WGS sequence"/>
</dbReference>
<accession>A0ABT8THW1</accession>
<feature type="domain" description="NADH:ubiquinone oxidoreductase intermediate-associated protein 30" evidence="2">
    <location>
        <begin position="52"/>
        <end position="190"/>
    </location>
</feature>
<sequence>MKARTLTPVAPIKSLALAALLTLSATALAEPLKPLVDDFATAGNNSLGLQRQYISDSVAGGASTMNHTLADGVLTVSGEIVPARGQLGWTSCALPLNAQGLAQNAAAYQGVLLRIKVSEGNVSLTVNSTEVTNFDYHAAPLAVPADGQFHEVKVPFSSLQRAWSEQIPLNPSTLNGLSIVAYSPQAAPFEYQLDEVRFY</sequence>
<evidence type="ECO:0000259" key="2">
    <source>
        <dbReference type="Pfam" id="PF08547"/>
    </source>
</evidence>
<dbReference type="Pfam" id="PF08547">
    <property type="entry name" value="CIA30"/>
    <property type="match status" value="1"/>
</dbReference>
<dbReference type="RefSeq" id="WP_302714604.1">
    <property type="nucleotide sequence ID" value="NZ_JAULRT010000062.1"/>
</dbReference>
<evidence type="ECO:0000256" key="1">
    <source>
        <dbReference type="SAM" id="SignalP"/>
    </source>
</evidence>
<comment type="caution">
    <text evidence="3">The sequence shown here is derived from an EMBL/GenBank/DDBJ whole genome shotgun (WGS) entry which is preliminary data.</text>
</comment>
<proteinExistence type="predicted"/>
<gene>
    <name evidence="3" type="ORF">QWI16_15955</name>
</gene>